<reference evidence="1" key="1">
    <citation type="journal article" date="2022" name="bioRxiv">
        <title>Sequencing and chromosome-scale assembly of the giantPleurodeles waltlgenome.</title>
        <authorList>
            <person name="Brown T."/>
            <person name="Elewa A."/>
            <person name="Iarovenko S."/>
            <person name="Subramanian E."/>
            <person name="Araus A.J."/>
            <person name="Petzold A."/>
            <person name="Susuki M."/>
            <person name="Suzuki K.-i.T."/>
            <person name="Hayashi T."/>
            <person name="Toyoda A."/>
            <person name="Oliveira C."/>
            <person name="Osipova E."/>
            <person name="Leigh N.D."/>
            <person name="Simon A."/>
            <person name="Yun M.H."/>
        </authorList>
    </citation>
    <scope>NUCLEOTIDE SEQUENCE</scope>
    <source>
        <strain evidence="1">20211129_DDA</strain>
        <tissue evidence="1">Liver</tissue>
    </source>
</reference>
<evidence type="ECO:0000313" key="1">
    <source>
        <dbReference type="EMBL" id="KAJ1126167.1"/>
    </source>
</evidence>
<name>A0AAV7PG47_PLEWA</name>
<keyword evidence="2" id="KW-1185">Reference proteome</keyword>
<protein>
    <submittedName>
        <fullName evidence="1">Uncharacterized protein</fullName>
    </submittedName>
</protein>
<evidence type="ECO:0000313" key="2">
    <source>
        <dbReference type="Proteomes" id="UP001066276"/>
    </source>
</evidence>
<dbReference type="Proteomes" id="UP001066276">
    <property type="component" value="Chromosome 7"/>
</dbReference>
<dbReference type="AlphaFoldDB" id="A0AAV7PG47"/>
<proteinExistence type="predicted"/>
<dbReference type="EMBL" id="JANPWB010000011">
    <property type="protein sequence ID" value="KAJ1126167.1"/>
    <property type="molecule type" value="Genomic_DNA"/>
</dbReference>
<comment type="caution">
    <text evidence="1">The sequence shown here is derived from an EMBL/GenBank/DDBJ whole genome shotgun (WGS) entry which is preliminary data.</text>
</comment>
<gene>
    <name evidence="1" type="ORF">NDU88_004575</name>
</gene>
<sequence length="108" mass="12142">MTDARFDGSGGDLTSSIPKGKICPCRTLKKRKNKVNSCKNQLSEELTDSHKYSIENAHFLSQTKERMERQLVVTVMGVISSEKSNPNPAPAFTLKKYKTGKTRPRVNR</sequence>
<accession>A0AAV7PG47</accession>
<organism evidence="1 2">
    <name type="scientific">Pleurodeles waltl</name>
    <name type="common">Iberian ribbed newt</name>
    <dbReference type="NCBI Taxonomy" id="8319"/>
    <lineage>
        <taxon>Eukaryota</taxon>
        <taxon>Metazoa</taxon>
        <taxon>Chordata</taxon>
        <taxon>Craniata</taxon>
        <taxon>Vertebrata</taxon>
        <taxon>Euteleostomi</taxon>
        <taxon>Amphibia</taxon>
        <taxon>Batrachia</taxon>
        <taxon>Caudata</taxon>
        <taxon>Salamandroidea</taxon>
        <taxon>Salamandridae</taxon>
        <taxon>Pleurodelinae</taxon>
        <taxon>Pleurodeles</taxon>
    </lineage>
</organism>